<organism evidence="3 4">
    <name type="scientific">Lentilactobacillus sunkii DSM 19904</name>
    <dbReference type="NCBI Taxonomy" id="1423808"/>
    <lineage>
        <taxon>Bacteria</taxon>
        <taxon>Bacillati</taxon>
        <taxon>Bacillota</taxon>
        <taxon>Bacilli</taxon>
        <taxon>Lactobacillales</taxon>
        <taxon>Lactobacillaceae</taxon>
        <taxon>Lentilactobacillus</taxon>
    </lineage>
</organism>
<protein>
    <submittedName>
        <fullName evidence="3">DNA RNA non-specific endonuclease</fullName>
    </submittedName>
</protein>
<dbReference type="EMBL" id="AZEA01000038">
    <property type="protein sequence ID" value="KRK86613.1"/>
    <property type="molecule type" value="Genomic_DNA"/>
</dbReference>
<evidence type="ECO:0000313" key="3">
    <source>
        <dbReference type="EMBL" id="KRK86613.1"/>
    </source>
</evidence>
<dbReference type="SMART" id="SM00892">
    <property type="entry name" value="Endonuclease_NS"/>
    <property type="match status" value="1"/>
</dbReference>
<dbReference type="PATRIC" id="fig|1423808.3.peg.1924"/>
<evidence type="ECO:0000256" key="1">
    <source>
        <dbReference type="SAM" id="Phobius"/>
    </source>
</evidence>
<evidence type="ECO:0000259" key="2">
    <source>
        <dbReference type="SMART" id="SM00892"/>
    </source>
</evidence>
<dbReference type="GO" id="GO:0004519">
    <property type="term" value="F:endonuclease activity"/>
    <property type="evidence" value="ECO:0007669"/>
    <property type="project" value="UniProtKB-KW"/>
</dbReference>
<keyword evidence="3" id="KW-0255">Endonuclease</keyword>
<keyword evidence="3" id="KW-0378">Hydrolase</keyword>
<dbReference type="GO" id="GO:0003676">
    <property type="term" value="F:nucleic acid binding"/>
    <property type="evidence" value="ECO:0007669"/>
    <property type="project" value="InterPro"/>
</dbReference>
<keyword evidence="4" id="KW-1185">Reference proteome</keyword>
<gene>
    <name evidence="3" type="ORF">FD17_GL001899</name>
</gene>
<dbReference type="GO" id="GO:0016787">
    <property type="term" value="F:hydrolase activity"/>
    <property type="evidence" value="ECO:0007669"/>
    <property type="project" value="InterPro"/>
</dbReference>
<dbReference type="Proteomes" id="UP000051581">
    <property type="component" value="Unassembled WGS sequence"/>
</dbReference>
<name>A0A0R1KTJ9_9LACO</name>
<dbReference type="Gene3D" id="3.40.570.10">
    <property type="entry name" value="Extracellular Endonuclease, subunit A"/>
    <property type="match status" value="1"/>
</dbReference>
<dbReference type="InterPro" id="IPR001604">
    <property type="entry name" value="Endo_G_ENPP1-like_dom"/>
</dbReference>
<dbReference type="GO" id="GO:0046872">
    <property type="term" value="F:metal ion binding"/>
    <property type="evidence" value="ECO:0007669"/>
    <property type="project" value="InterPro"/>
</dbReference>
<keyword evidence="3" id="KW-0540">Nuclease</keyword>
<reference evidence="3 4" key="1">
    <citation type="journal article" date="2015" name="Genome Announc.">
        <title>Expanding the biotechnology potential of lactobacilli through comparative genomics of 213 strains and associated genera.</title>
        <authorList>
            <person name="Sun Z."/>
            <person name="Harris H.M."/>
            <person name="McCann A."/>
            <person name="Guo C."/>
            <person name="Argimon S."/>
            <person name="Zhang W."/>
            <person name="Yang X."/>
            <person name="Jeffery I.B."/>
            <person name="Cooney J.C."/>
            <person name="Kagawa T.F."/>
            <person name="Liu W."/>
            <person name="Song Y."/>
            <person name="Salvetti E."/>
            <person name="Wrobel A."/>
            <person name="Rasinkangas P."/>
            <person name="Parkhill J."/>
            <person name="Rea M.C."/>
            <person name="O'Sullivan O."/>
            <person name="Ritari J."/>
            <person name="Douillard F.P."/>
            <person name="Paul Ross R."/>
            <person name="Yang R."/>
            <person name="Briner A.E."/>
            <person name="Felis G.E."/>
            <person name="de Vos W.M."/>
            <person name="Barrangou R."/>
            <person name="Klaenhammer T.R."/>
            <person name="Caufield P.W."/>
            <person name="Cui Y."/>
            <person name="Zhang H."/>
            <person name="O'Toole P.W."/>
        </authorList>
    </citation>
    <scope>NUCLEOTIDE SEQUENCE [LARGE SCALE GENOMIC DNA]</scope>
    <source>
        <strain evidence="3 4">DSM 19904</strain>
    </source>
</reference>
<proteinExistence type="predicted"/>
<keyword evidence="1" id="KW-0812">Transmembrane</keyword>
<dbReference type="Pfam" id="PF01223">
    <property type="entry name" value="Endonuclease_NS"/>
    <property type="match status" value="1"/>
</dbReference>
<dbReference type="OrthoDB" id="9783680at2"/>
<dbReference type="AlphaFoldDB" id="A0A0R1KTJ9"/>
<evidence type="ECO:0000313" key="4">
    <source>
        <dbReference type="Proteomes" id="UP000051581"/>
    </source>
</evidence>
<dbReference type="InterPro" id="IPR044929">
    <property type="entry name" value="DNA/RNA_non-sp_Endonuclease_sf"/>
</dbReference>
<feature type="transmembrane region" description="Helical" evidence="1">
    <location>
        <begin position="20"/>
        <end position="37"/>
    </location>
</feature>
<keyword evidence="1" id="KW-0472">Membrane</keyword>
<accession>A0A0R1KTJ9</accession>
<sequence length="276" mass="31491">MSQHKKYHKTYRRKKKSTWLKTITAAIVILAGMWLGVGQPSTSLTAFVNNISHSVFHTNKSVATDQLAKLDYHSGDPSYVFVNHNKAKLDPNSWKTNKVIYSDLDNFNRTSAGNLAYLEPRNVVSDENRVRQYIEPTAWHQKFMDGQPIINRGHLIAYSISGGISTSGVYHPNDISGDQNNPKNLFTQTSFSNQRVQTIFESKIRESLRRGNKVIFFAKPIFRGNELMARGIHLEAISTNRSLNFNVYLFNLQPNIQFDYATGRSHVDRNMKVPEP</sequence>
<comment type="caution">
    <text evidence="3">The sequence shown here is derived from an EMBL/GenBank/DDBJ whole genome shotgun (WGS) entry which is preliminary data.</text>
</comment>
<dbReference type="RefSeq" id="WP_057826489.1">
    <property type="nucleotide sequence ID" value="NZ_AZEA01000038.1"/>
</dbReference>
<keyword evidence="1" id="KW-1133">Transmembrane helix</keyword>
<feature type="domain" description="DNA/RNA non-specific endonuclease/pyrophosphatase/phosphodiesterase" evidence="2">
    <location>
        <begin position="93"/>
        <end position="267"/>
    </location>
</feature>